<dbReference type="EMBL" id="CP032828">
    <property type="protein sequence ID" value="AYJ85269.1"/>
    <property type="molecule type" value="Genomic_DNA"/>
</dbReference>
<organism evidence="6 7">
    <name type="scientific">Sphingomonas paeninsulae</name>
    <dbReference type="NCBI Taxonomy" id="2319844"/>
    <lineage>
        <taxon>Bacteria</taxon>
        <taxon>Pseudomonadati</taxon>
        <taxon>Pseudomonadota</taxon>
        <taxon>Alphaproteobacteria</taxon>
        <taxon>Sphingomonadales</taxon>
        <taxon>Sphingomonadaceae</taxon>
        <taxon>Sphingomonas</taxon>
    </lineage>
</organism>
<feature type="region of interest" description="Disordered" evidence="3">
    <location>
        <begin position="150"/>
        <end position="176"/>
    </location>
</feature>
<reference evidence="6 7" key="1">
    <citation type="submission" date="2018-09" db="EMBL/GenBank/DDBJ databases">
        <title>Sphingomonas peninsula sp. nov., isolated from fildes peninsula, Antarctic soil.</title>
        <authorList>
            <person name="Yingchao G."/>
        </authorList>
    </citation>
    <scope>NUCLEOTIDE SEQUENCE [LARGE SCALE GENOMIC DNA]</scope>
    <source>
        <strain evidence="6 7">YZ-8</strain>
        <plasmid evidence="6 7">unnamed1</plasmid>
    </source>
</reference>
<dbReference type="PANTHER" id="PTHR43201">
    <property type="entry name" value="ACYL-COA SYNTHETASE"/>
    <property type="match status" value="1"/>
</dbReference>
<dbReference type="Pfam" id="PF00501">
    <property type="entry name" value="AMP-binding"/>
    <property type="match status" value="1"/>
</dbReference>
<proteinExistence type="inferred from homology"/>
<dbReference type="OrthoDB" id="9803968at2"/>
<dbReference type="Proteomes" id="UP000276254">
    <property type="component" value="Plasmid unnamed1"/>
</dbReference>
<evidence type="ECO:0000256" key="2">
    <source>
        <dbReference type="ARBA" id="ARBA00022598"/>
    </source>
</evidence>
<feature type="domain" description="AMP-binding enzyme C-terminal" evidence="5">
    <location>
        <begin position="418"/>
        <end position="496"/>
    </location>
</feature>
<dbReference type="Pfam" id="PF13193">
    <property type="entry name" value="AMP-binding_C"/>
    <property type="match status" value="1"/>
</dbReference>
<evidence type="ECO:0000256" key="1">
    <source>
        <dbReference type="ARBA" id="ARBA00006432"/>
    </source>
</evidence>
<evidence type="ECO:0000313" key="7">
    <source>
        <dbReference type="Proteomes" id="UP000276254"/>
    </source>
</evidence>
<dbReference type="InterPro" id="IPR020845">
    <property type="entry name" value="AMP-binding_CS"/>
</dbReference>
<gene>
    <name evidence="6" type="ORF">D3Y57_04405</name>
</gene>
<dbReference type="InterPro" id="IPR000873">
    <property type="entry name" value="AMP-dep_synth/lig_dom"/>
</dbReference>
<dbReference type="KEGG" id="spha:D3Y57_04405"/>
<dbReference type="Gene3D" id="3.30.300.30">
    <property type="match status" value="1"/>
</dbReference>
<dbReference type="InterPro" id="IPR042099">
    <property type="entry name" value="ANL_N_sf"/>
</dbReference>
<dbReference type="InterPro" id="IPR045851">
    <property type="entry name" value="AMP-bd_C_sf"/>
</dbReference>
<name>A0A494T7B9_SPHPE</name>
<dbReference type="PANTHER" id="PTHR43201:SF5">
    <property type="entry name" value="MEDIUM-CHAIN ACYL-COA LIGASE ACSF2, MITOCHONDRIAL"/>
    <property type="match status" value="1"/>
</dbReference>
<evidence type="ECO:0000259" key="4">
    <source>
        <dbReference type="Pfam" id="PF00501"/>
    </source>
</evidence>
<keyword evidence="7" id="KW-1185">Reference proteome</keyword>
<evidence type="ECO:0000256" key="3">
    <source>
        <dbReference type="SAM" id="MobiDB-lite"/>
    </source>
</evidence>
<dbReference type="Gene3D" id="3.40.50.12780">
    <property type="entry name" value="N-terminal domain of ligase-like"/>
    <property type="match status" value="1"/>
</dbReference>
<keyword evidence="2" id="KW-0436">Ligase</keyword>
<comment type="similarity">
    <text evidence="1">Belongs to the ATP-dependent AMP-binding enzyme family.</text>
</comment>
<dbReference type="GO" id="GO:0006631">
    <property type="term" value="P:fatty acid metabolic process"/>
    <property type="evidence" value="ECO:0007669"/>
    <property type="project" value="TreeGrafter"/>
</dbReference>
<evidence type="ECO:0000259" key="5">
    <source>
        <dbReference type="Pfam" id="PF13193"/>
    </source>
</evidence>
<feature type="domain" description="AMP-dependent synthetase/ligase" evidence="4">
    <location>
        <begin position="6"/>
        <end position="359"/>
    </location>
</feature>
<dbReference type="InterPro" id="IPR025110">
    <property type="entry name" value="AMP-bd_C"/>
</dbReference>
<dbReference type="SUPFAM" id="SSF56801">
    <property type="entry name" value="Acetyl-CoA synthetase-like"/>
    <property type="match status" value="1"/>
</dbReference>
<dbReference type="PROSITE" id="PS00455">
    <property type="entry name" value="AMP_BINDING"/>
    <property type="match status" value="1"/>
</dbReference>
<evidence type="ECO:0000313" key="6">
    <source>
        <dbReference type="EMBL" id="AYJ85269.1"/>
    </source>
</evidence>
<accession>A0A494T7B9</accession>
<geneLocation type="plasmid" evidence="6">
    <name>unnamed1</name>
</geneLocation>
<protein>
    <submittedName>
        <fullName evidence="6">Acyl-CoA synthetase</fullName>
    </submittedName>
</protein>
<dbReference type="GO" id="GO:0031956">
    <property type="term" value="F:medium-chain fatty acid-CoA ligase activity"/>
    <property type="evidence" value="ECO:0007669"/>
    <property type="project" value="TreeGrafter"/>
</dbReference>
<dbReference type="RefSeq" id="WP_121151697.1">
    <property type="nucleotide sequence ID" value="NZ_CP032828.1"/>
</dbReference>
<keyword evidence="6" id="KW-0614">Plasmid</keyword>
<sequence>MHPSIWAARRPDHAATVMAETGQTMRYDELERQSNRGAQLFRSMGLATGDTVAIWCDNRPEFLMVSWAAERAGLSFAPISTKLTAAEAEFIVRDSDARAVVASTAIGAEVAALAANMRDGPPILVLGSPIAGAEVWDDAAGRMPDTPIADEAPGKPMLYSSGTTGKPKGIRHASRTGTIQDDHPYEAWLSTSYGVDKDSVFFSPAPLYHAAPLLFSLTCQRIGATVVLMSRFDPEATLAAIARCRITHAQMVPTMFVRMLRLPVETRAKYDLSSLRTIVHAGSPCAPDTKRGMIEWLGPILDEYYSGSEGFGRTCITSQEWLDHPGSVGRATHGILHICDDDGDEVATGEIGAVYIESDVTFDYHKDSQKTADAANPRHPTWRTYGDIGYVDEGGYLYLTDRRAFMIISGGVNIYPQEAENILLGHPAVADVAVIGVPDAEMGEAVKAVVQPIDASRAGPELAAELIEWCRGRLSHYKCPKTVDFDGELPRAATGKLHKKEVRDRYWASNGA</sequence>
<dbReference type="AlphaFoldDB" id="A0A494T7B9"/>